<reference evidence="7" key="1">
    <citation type="submission" date="2022-03" db="EMBL/GenBank/DDBJ databases">
        <title>Genomic Encyclopedia of Type Strains, Phase III (KMG-III): the genomes of soil and plant-associated and newly described type strains.</title>
        <authorList>
            <person name="Whitman W."/>
        </authorList>
    </citation>
    <scope>NUCLEOTIDE SEQUENCE</scope>
    <source>
        <strain evidence="7">ANL 6-2</strain>
    </source>
</reference>
<dbReference type="RefSeq" id="WP_253478292.1">
    <property type="nucleotide sequence ID" value="NZ_JALJXV010000005.1"/>
</dbReference>
<dbReference type="Pfam" id="PF02104">
    <property type="entry name" value="SURF1"/>
    <property type="match status" value="1"/>
</dbReference>
<evidence type="ECO:0000256" key="4">
    <source>
        <dbReference type="ARBA" id="ARBA00022989"/>
    </source>
</evidence>
<feature type="transmembrane region" description="Helical" evidence="6">
    <location>
        <begin position="217"/>
        <end position="237"/>
    </location>
</feature>
<dbReference type="PROSITE" id="PS50895">
    <property type="entry name" value="SURF1"/>
    <property type="match status" value="1"/>
</dbReference>
<keyword evidence="3 6" id="KW-0812">Transmembrane</keyword>
<dbReference type="Proteomes" id="UP001205843">
    <property type="component" value="Unassembled WGS sequence"/>
</dbReference>
<comment type="similarity">
    <text evidence="2 6">Belongs to the SURF1 family.</text>
</comment>
<comment type="subcellular location">
    <subcellularLocation>
        <location evidence="6">Cell membrane</location>
        <topology evidence="6">Multi-pass membrane protein</topology>
    </subcellularLocation>
    <subcellularLocation>
        <location evidence="1">Membrane</location>
    </subcellularLocation>
</comment>
<dbReference type="EMBL" id="JALJXV010000005">
    <property type="protein sequence ID" value="MCP1675207.1"/>
    <property type="molecule type" value="Genomic_DNA"/>
</dbReference>
<evidence type="ECO:0000313" key="8">
    <source>
        <dbReference type="Proteomes" id="UP001205843"/>
    </source>
</evidence>
<proteinExistence type="inferred from homology"/>
<evidence type="ECO:0000256" key="3">
    <source>
        <dbReference type="ARBA" id="ARBA00022692"/>
    </source>
</evidence>
<gene>
    <name evidence="7" type="ORF">J2T57_002355</name>
</gene>
<dbReference type="PANTHER" id="PTHR23427">
    <property type="entry name" value="SURFEIT LOCUS PROTEIN"/>
    <property type="match status" value="1"/>
</dbReference>
<evidence type="ECO:0000313" key="7">
    <source>
        <dbReference type="EMBL" id="MCP1675207.1"/>
    </source>
</evidence>
<keyword evidence="6" id="KW-1003">Cell membrane</keyword>
<dbReference type="InterPro" id="IPR002994">
    <property type="entry name" value="Surf1/Shy1"/>
</dbReference>
<sequence>MPGFRFRPRVIPTLATLVTFPILLSLGFWQLDRAQQKEASLAAFDARGERAPISLNASVPDPVDDLFREADARGVLDADHQLLLDNQVYRQEAGYHVLTPLLLEGGDAAILVDRGWVPTGRSRRDLPDLPISGAPTALRGHLDHGPPTGIRLGGIADGESGWPLRIQFIDYDELSTRLGYELLPMVLRMDASLPGGFVRQWRPDHPSGFGPERNRGYAVQWFALAAALLVIFIVVNLTRIGKD</sequence>
<keyword evidence="5 6" id="KW-0472">Membrane</keyword>
<dbReference type="InterPro" id="IPR045214">
    <property type="entry name" value="Surf1/Surf4"/>
</dbReference>
<name>A0AAE3G7E8_9GAMM</name>
<keyword evidence="8" id="KW-1185">Reference proteome</keyword>
<evidence type="ECO:0000256" key="1">
    <source>
        <dbReference type="ARBA" id="ARBA00004370"/>
    </source>
</evidence>
<evidence type="ECO:0000256" key="6">
    <source>
        <dbReference type="RuleBase" id="RU363076"/>
    </source>
</evidence>
<organism evidence="7 8">
    <name type="scientific">Natronocella acetinitrilica</name>
    <dbReference type="NCBI Taxonomy" id="414046"/>
    <lineage>
        <taxon>Bacteria</taxon>
        <taxon>Pseudomonadati</taxon>
        <taxon>Pseudomonadota</taxon>
        <taxon>Gammaproteobacteria</taxon>
        <taxon>Chromatiales</taxon>
        <taxon>Ectothiorhodospiraceae</taxon>
        <taxon>Natronocella</taxon>
    </lineage>
</organism>
<dbReference type="AlphaFoldDB" id="A0AAE3G7E8"/>
<keyword evidence="4 6" id="KW-1133">Transmembrane helix</keyword>
<dbReference type="PANTHER" id="PTHR23427:SF2">
    <property type="entry name" value="SURFEIT LOCUS PROTEIN 1"/>
    <property type="match status" value="1"/>
</dbReference>
<dbReference type="GO" id="GO:0005886">
    <property type="term" value="C:plasma membrane"/>
    <property type="evidence" value="ECO:0007669"/>
    <property type="project" value="UniProtKB-SubCell"/>
</dbReference>
<evidence type="ECO:0000256" key="2">
    <source>
        <dbReference type="ARBA" id="ARBA00007165"/>
    </source>
</evidence>
<evidence type="ECO:0000256" key="5">
    <source>
        <dbReference type="ARBA" id="ARBA00023136"/>
    </source>
</evidence>
<accession>A0AAE3G7E8</accession>
<protein>
    <recommendedName>
        <fullName evidence="6">SURF1-like protein</fullName>
    </recommendedName>
</protein>
<dbReference type="CDD" id="cd06662">
    <property type="entry name" value="SURF1"/>
    <property type="match status" value="1"/>
</dbReference>
<comment type="caution">
    <text evidence="7">The sequence shown here is derived from an EMBL/GenBank/DDBJ whole genome shotgun (WGS) entry which is preliminary data.</text>
</comment>
<comment type="caution">
    <text evidence="6">Lacks conserved residue(s) required for the propagation of feature annotation.</text>
</comment>